<name>A0A3S5A8A0_9PLAT</name>
<dbReference type="SUPFAM" id="SSF49265">
    <property type="entry name" value="Fibronectin type III"/>
    <property type="match status" value="1"/>
</dbReference>
<comment type="caution">
    <text evidence="3">The sequence shown here is derived from an EMBL/GenBank/DDBJ whole genome shotgun (WGS) entry which is preliminary data.</text>
</comment>
<protein>
    <recommendedName>
        <fullName evidence="2">Fibronectin type-III domain-containing protein</fullName>
    </recommendedName>
</protein>
<organism evidence="3 4">
    <name type="scientific">Protopolystoma xenopodis</name>
    <dbReference type="NCBI Taxonomy" id="117903"/>
    <lineage>
        <taxon>Eukaryota</taxon>
        <taxon>Metazoa</taxon>
        <taxon>Spiralia</taxon>
        <taxon>Lophotrochozoa</taxon>
        <taxon>Platyhelminthes</taxon>
        <taxon>Monogenea</taxon>
        <taxon>Polyopisthocotylea</taxon>
        <taxon>Polystomatidea</taxon>
        <taxon>Polystomatidae</taxon>
        <taxon>Protopolystoma</taxon>
    </lineage>
</organism>
<feature type="domain" description="Fibronectin type-III" evidence="2">
    <location>
        <begin position="3"/>
        <end position="113"/>
    </location>
</feature>
<dbReference type="Pfam" id="PF00041">
    <property type="entry name" value="fn3"/>
    <property type="match status" value="1"/>
</dbReference>
<accession>A0A3S5A8A0</accession>
<dbReference type="AlphaFoldDB" id="A0A3S5A8A0"/>
<evidence type="ECO:0000313" key="4">
    <source>
        <dbReference type="Proteomes" id="UP000784294"/>
    </source>
</evidence>
<evidence type="ECO:0000259" key="2">
    <source>
        <dbReference type="PROSITE" id="PS50853"/>
    </source>
</evidence>
<dbReference type="Gene3D" id="2.60.40.10">
    <property type="entry name" value="Immunoglobulins"/>
    <property type="match status" value="1"/>
</dbReference>
<dbReference type="PROSITE" id="PS50853">
    <property type="entry name" value="FN3"/>
    <property type="match status" value="1"/>
</dbReference>
<dbReference type="InterPro" id="IPR013783">
    <property type="entry name" value="Ig-like_fold"/>
</dbReference>
<dbReference type="EMBL" id="CAAALY010057312">
    <property type="protein sequence ID" value="VEL22590.1"/>
    <property type="molecule type" value="Genomic_DNA"/>
</dbReference>
<dbReference type="Proteomes" id="UP000784294">
    <property type="component" value="Unassembled WGS sequence"/>
</dbReference>
<evidence type="ECO:0000256" key="1">
    <source>
        <dbReference type="SAM" id="MobiDB-lite"/>
    </source>
</evidence>
<dbReference type="OrthoDB" id="152385at2759"/>
<evidence type="ECO:0000313" key="3">
    <source>
        <dbReference type="EMBL" id="VEL22590.1"/>
    </source>
</evidence>
<dbReference type="InterPro" id="IPR003961">
    <property type="entry name" value="FN3_dom"/>
</dbReference>
<sequence length="124" mass="13775">MLSPTALEVSWRAAKERYEELRYYKLTWQPAMKEGRRTSSGEMEEPVSTSILFDKAGERSKNVPVDETNPTKLYVVPISDLQPDVTYQVSVAAANPQGVGPAYRFPIVKTTSDGFAGSGRRGIF</sequence>
<keyword evidence="4" id="KW-1185">Reference proteome</keyword>
<reference evidence="3" key="1">
    <citation type="submission" date="2018-11" db="EMBL/GenBank/DDBJ databases">
        <authorList>
            <consortium name="Pathogen Informatics"/>
        </authorList>
    </citation>
    <scope>NUCLEOTIDE SEQUENCE</scope>
</reference>
<dbReference type="InterPro" id="IPR036116">
    <property type="entry name" value="FN3_sf"/>
</dbReference>
<dbReference type="CDD" id="cd00063">
    <property type="entry name" value="FN3"/>
    <property type="match status" value="1"/>
</dbReference>
<proteinExistence type="predicted"/>
<feature type="region of interest" description="Disordered" evidence="1">
    <location>
        <begin position="34"/>
        <end position="53"/>
    </location>
</feature>
<gene>
    <name evidence="3" type="ORF">PXEA_LOCUS16030</name>
</gene>